<evidence type="ECO:0000313" key="2">
    <source>
        <dbReference type="Proteomes" id="UP000765509"/>
    </source>
</evidence>
<comment type="caution">
    <text evidence="1">The sequence shown here is derived from an EMBL/GenBank/DDBJ whole genome shotgun (WGS) entry which is preliminary data.</text>
</comment>
<keyword evidence="2" id="KW-1185">Reference proteome</keyword>
<proteinExistence type="predicted"/>
<reference evidence="1" key="1">
    <citation type="submission" date="2021-03" db="EMBL/GenBank/DDBJ databases">
        <title>Draft genome sequence of rust myrtle Austropuccinia psidii MF-1, a brazilian biotype.</title>
        <authorList>
            <person name="Quecine M.C."/>
            <person name="Pachon D.M.R."/>
            <person name="Bonatelli M.L."/>
            <person name="Correr F.H."/>
            <person name="Franceschini L.M."/>
            <person name="Leite T.F."/>
            <person name="Margarido G.R.A."/>
            <person name="Almeida C.A."/>
            <person name="Ferrarezi J.A."/>
            <person name="Labate C.A."/>
        </authorList>
    </citation>
    <scope>NUCLEOTIDE SEQUENCE</scope>
    <source>
        <strain evidence="1">MF-1</strain>
    </source>
</reference>
<gene>
    <name evidence="1" type="ORF">O181_045942</name>
</gene>
<dbReference type="Proteomes" id="UP000765509">
    <property type="component" value="Unassembled WGS sequence"/>
</dbReference>
<protein>
    <submittedName>
        <fullName evidence="1">Uncharacterized protein</fullName>
    </submittedName>
</protein>
<sequence>MSNFPIITLEGELAHHPSGPQHYTVSMRVWTSVRSMELVTCPNECFVQVVFRKLPPNMLLASCACLTLMHRHMLLDSCACLTVTHCTHKCNCTGTHTCTCTHNRKFTTPAPAARSFTCHLQMVNAALH</sequence>
<organism evidence="1 2">
    <name type="scientific">Austropuccinia psidii MF-1</name>
    <dbReference type="NCBI Taxonomy" id="1389203"/>
    <lineage>
        <taxon>Eukaryota</taxon>
        <taxon>Fungi</taxon>
        <taxon>Dikarya</taxon>
        <taxon>Basidiomycota</taxon>
        <taxon>Pucciniomycotina</taxon>
        <taxon>Pucciniomycetes</taxon>
        <taxon>Pucciniales</taxon>
        <taxon>Sphaerophragmiaceae</taxon>
        <taxon>Austropuccinia</taxon>
    </lineage>
</organism>
<dbReference type="EMBL" id="AVOT02018957">
    <property type="protein sequence ID" value="MBW0506227.1"/>
    <property type="molecule type" value="Genomic_DNA"/>
</dbReference>
<dbReference type="AlphaFoldDB" id="A0A9Q3DQB0"/>
<name>A0A9Q3DQB0_9BASI</name>
<evidence type="ECO:0000313" key="1">
    <source>
        <dbReference type="EMBL" id="MBW0506227.1"/>
    </source>
</evidence>
<accession>A0A9Q3DQB0</accession>